<name>A0A448ZGE1_9STRA</name>
<evidence type="ECO:0000256" key="4">
    <source>
        <dbReference type="ARBA" id="ARBA00022692"/>
    </source>
</evidence>
<feature type="transmembrane region" description="Helical" evidence="7">
    <location>
        <begin position="12"/>
        <end position="33"/>
    </location>
</feature>
<dbReference type="PANTHER" id="PTHR10846">
    <property type="entry name" value="SODIUM/POTASSIUM/CALCIUM EXCHANGER"/>
    <property type="match status" value="1"/>
</dbReference>
<keyword evidence="5 7" id="KW-1133">Transmembrane helix</keyword>
<dbReference type="AlphaFoldDB" id="A0A448ZGE1"/>
<dbReference type="GO" id="GO:0005886">
    <property type="term" value="C:plasma membrane"/>
    <property type="evidence" value="ECO:0007669"/>
    <property type="project" value="TreeGrafter"/>
</dbReference>
<feature type="transmembrane region" description="Helical" evidence="7">
    <location>
        <begin position="599"/>
        <end position="623"/>
    </location>
</feature>
<feature type="domain" description="Sodium/calcium exchanger membrane region" evidence="8">
    <location>
        <begin position="497"/>
        <end position="644"/>
    </location>
</feature>
<feature type="transmembrane region" description="Helical" evidence="7">
    <location>
        <begin position="566"/>
        <end position="587"/>
    </location>
</feature>
<feature type="transmembrane region" description="Helical" evidence="7">
    <location>
        <begin position="527"/>
        <end position="546"/>
    </location>
</feature>
<evidence type="ECO:0000259" key="8">
    <source>
        <dbReference type="Pfam" id="PF01699"/>
    </source>
</evidence>
<evidence type="ECO:0000256" key="2">
    <source>
        <dbReference type="ARBA" id="ARBA00005364"/>
    </source>
</evidence>
<feature type="transmembrane region" description="Helical" evidence="7">
    <location>
        <begin position="629"/>
        <end position="648"/>
    </location>
</feature>
<keyword evidence="3" id="KW-0050">Antiport</keyword>
<protein>
    <recommendedName>
        <fullName evidence="8">Sodium/calcium exchanger membrane region domain-containing protein</fullName>
    </recommendedName>
</protein>
<dbReference type="GO" id="GO:0008273">
    <property type="term" value="F:calcium, potassium:sodium antiporter activity"/>
    <property type="evidence" value="ECO:0007669"/>
    <property type="project" value="TreeGrafter"/>
</dbReference>
<dbReference type="GO" id="GO:0006874">
    <property type="term" value="P:intracellular calcium ion homeostasis"/>
    <property type="evidence" value="ECO:0007669"/>
    <property type="project" value="TreeGrafter"/>
</dbReference>
<dbReference type="InterPro" id="IPR004837">
    <property type="entry name" value="NaCa_Exmemb"/>
</dbReference>
<evidence type="ECO:0000313" key="10">
    <source>
        <dbReference type="EMBL" id="VEU41102.1"/>
    </source>
</evidence>
<keyword evidence="6 7" id="KW-0472">Membrane</keyword>
<dbReference type="InterPro" id="IPR044880">
    <property type="entry name" value="NCX_ion-bd_dom_sf"/>
</dbReference>
<keyword evidence="11" id="KW-1185">Reference proteome</keyword>
<proteinExistence type="inferred from homology"/>
<reference evidence="10 11" key="1">
    <citation type="submission" date="2019-01" db="EMBL/GenBank/DDBJ databases">
        <authorList>
            <person name="Ferrante I. M."/>
        </authorList>
    </citation>
    <scope>NUCLEOTIDE SEQUENCE [LARGE SCALE GENOMIC DNA]</scope>
    <source>
        <strain evidence="10 11">B856</strain>
    </source>
</reference>
<evidence type="ECO:0000313" key="11">
    <source>
        <dbReference type="Proteomes" id="UP000291116"/>
    </source>
</evidence>
<evidence type="ECO:0000256" key="6">
    <source>
        <dbReference type="ARBA" id="ARBA00023136"/>
    </source>
</evidence>
<feature type="transmembrane region" description="Helical" evidence="7">
    <location>
        <begin position="118"/>
        <end position="137"/>
    </location>
</feature>
<comment type="similarity">
    <text evidence="2">Belongs to the Ca(2+):cation antiporter (CaCA) (TC 2.A.19) family. SLC24A subfamily.</text>
</comment>
<dbReference type="Proteomes" id="UP000291116">
    <property type="component" value="Unassembled WGS sequence"/>
</dbReference>
<dbReference type="Pfam" id="PF01699">
    <property type="entry name" value="Na_Ca_ex"/>
    <property type="match status" value="2"/>
</dbReference>
<sequence>MDGIEDDAAAAWWVWALLWICALASFWSQATVTEERLVPALNVISSHYKIPPDIAGATLMAAGASSPELFSSIVALFVTHSALGLGTVVGSEIFNQLIICAGAVFASKSGKLILDKTILAREVGFYALGIILLYLALRDTKPLGDDPDGPNYIFISFSEATMVFSGYILYVVVCSNFNAIVGHLTKAKKKVRLTLASLSTKKFYGTAVSTKNLHPGKMDFLIEEKNLSKEPVENWESIEYYMPAIASSADDGASIRSDENLLDSSRRASLANSVRSSIFSMNNTVLRKLVRASERPTEIFSLHDVQINDFKNEISCFLFQRSIFYNKAYFGQNAWQLRWFTISPLKVSSVPDSCDPNHHRLKYPHFTAIEIDEKHLIINMINPVEGKRNFLLMAPSKPIFDKIIEKMELFMQRNSTTNAEDLIKDNSSDEIEDDEFEGASGHESLIELSVDSTNLETVFFFLLFPLRLLIQVTIPDVRMLDEEGEVAATVGRAYLSTFSCLVWLIFGSYTMVASLEALGELMNIPDAVMGFTVSAAGTSLPNYVASKVAAENGFGNQAVSNAFGSNTFNIMVGLGLPWMLYISLGLGFEPYHGLKDDHILDSILILFGFLAVFVAFMLVSGFVMYKWHGMMFIMGYGGYIVYAIGAGLSG</sequence>
<dbReference type="EMBL" id="CAACVS010000083">
    <property type="protein sequence ID" value="VEU36273.1"/>
    <property type="molecule type" value="Genomic_DNA"/>
</dbReference>
<evidence type="ECO:0000313" key="9">
    <source>
        <dbReference type="EMBL" id="VEU36273.1"/>
    </source>
</evidence>
<evidence type="ECO:0000256" key="7">
    <source>
        <dbReference type="SAM" id="Phobius"/>
    </source>
</evidence>
<feature type="domain" description="Sodium/calcium exchanger membrane region" evidence="8">
    <location>
        <begin position="31"/>
        <end position="174"/>
    </location>
</feature>
<accession>A0A448ZGE1</accession>
<dbReference type="GO" id="GO:0005262">
    <property type="term" value="F:calcium channel activity"/>
    <property type="evidence" value="ECO:0007669"/>
    <property type="project" value="TreeGrafter"/>
</dbReference>
<dbReference type="PANTHER" id="PTHR10846:SF73">
    <property type="entry name" value="SODIUM_CALCIUM EXCHANGER MEMBRANE REGION DOMAIN-CONTAINING PROTEIN"/>
    <property type="match status" value="1"/>
</dbReference>
<evidence type="ECO:0000256" key="5">
    <source>
        <dbReference type="ARBA" id="ARBA00022989"/>
    </source>
</evidence>
<dbReference type="InterPro" id="IPR004481">
    <property type="entry name" value="K/Na/Ca-exchanger"/>
</dbReference>
<dbReference type="EMBL" id="CAACVS010000333">
    <property type="protein sequence ID" value="VEU41102.1"/>
    <property type="molecule type" value="Genomic_DNA"/>
</dbReference>
<comment type="subcellular location">
    <subcellularLocation>
        <location evidence="1">Membrane</location>
        <topology evidence="1">Multi-pass membrane protein</topology>
    </subcellularLocation>
</comment>
<keyword evidence="4 7" id="KW-0812">Transmembrane</keyword>
<evidence type="ECO:0000256" key="3">
    <source>
        <dbReference type="ARBA" id="ARBA00022449"/>
    </source>
</evidence>
<evidence type="ECO:0000256" key="1">
    <source>
        <dbReference type="ARBA" id="ARBA00004141"/>
    </source>
</evidence>
<dbReference type="Gene3D" id="1.20.1420.30">
    <property type="entry name" value="NCX, central ion-binding region"/>
    <property type="match status" value="2"/>
</dbReference>
<keyword evidence="3" id="KW-0813">Transport</keyword>
<gene>
    <name evidence="9" type="ORF">PSNMU_V1.4_AUG-EV-PASAV3_0030260</name>
    <name evidence="10" type="ORF">PSNMU_V1.4_AUG-EV-PASAV3_0080070</name>
</gene>
<feature type="transmembrane region" description="Helical" evidence="7">
    <location>
        <begin position="494"/>
        <end position="515"/>
    </location>
</feature>
<dbReference type="OrthoDB" id="2127281at2759"/>
<organism evidence="10 11">
    <name type="scientific">Pseudo-nitzschia multistriata</name>
    <dbReference type="NCBI Taxonomy" id="183589"/>
    <lineage>
        <taxon>Eukaryota</taxon>
        <taxon>Sar</taxon>
        <taxon>Stramenopiles</taxon>
        <taxon>Ochrophyta</taxon>
        <taxon>Bacillariophyta</taxon>
        <taxon>Bacillariophyceae</taxon>
        <taxon>Bacillariophycidae</taxon>
        <taxon>Bacillariales</taxon>
        <taxon>Bacillariaceae</taxon>
        <taxon>Pseudo-nitzschia</taxon>
    </lineage>
</organism>